<keyword evidence="6" id="KW-0137">Centromere</keyword>
<evidence type="ECO:0000256" key="1">
    <source>
        <dbReference type="ARBA" id="ARBA00004123"/>
    </source>
</evidence>
<gene>
    <name evidence="7" type="ORF">TD95_003098</name>
</gene>
<protein>
    <recommendedName>
        <fullName evidence="9">Cenp-O kinetochore centromere component</fullName>
    </recommendedName>
</protein>
<dbReference type="EMBL" id="LAEV01000676">
    <property type="protein sequence ID" value="KKA29802.1"/>
    <property type="molecule type" value="Genomic_DNA"/>
</dbReference>
<comment type="subcellular location">
    <subcellularLocation>
        <location evidence="2">Chromosome</location>
        <location evidence="2">Centromere</location>
    </subcellularLocation>
    <subcellularLocation>
        <location evidence="1">Nucleus</location>
    </subcellularLocation>
</comment>
<evidence type="ECO:0000256" key="4">
    <source>
        <dbReference type="ARBA" id="ARBA00022454"/>
    </source>
</evidence>
<name>A0A0F4ZH06_9PEZI</name>
<evidence type="ECO:0000313" key="8">
    <source>
        <dbReference type="Proteomes" id="UP000033483"/>
    </source>
</evidence>
<dbReference type="InterPro" id="IPR018464">
    <property type="entry name" value="CENP-O"/>
</dbReference>
<sequence>MAETAEDPVAKALDDEIASLQSQVPPVASLKHQLRIQATNILTAESIHRALLSRSSSSSIPTNLSPVSTLLADRLAAQHAYDQQSLYRLCASITAFRVHDPDPYAVDSGKVFGLRFEVMVSARFQRPYYVLLNRPWPHRRAWRVHRHTVPAAIPLAGLAATHLPGVPGGTERADAAEDEQGPEPVQDIVGFVRALRRELWRFHNRVAAIADVRRAAGVVKNQALASLEDELATDGERAKGVLELGASDAQAKQIAITWVDGRTGRVVVDDDGVVKQATVYREGEADLVTAQRLKGVGEMVRLEDLVGRLEEAFEEPERESLQL</sequence>
<comment type="similarity">
    <text evidence="3">Belongs to the CENP-O/MCM21 family.</text>
</comment>
<dbReference type="Proteomes" id="UP000033483">
    <property type="component" value="Unassembled WGS sequence"/>
</dbReference>
<dbReference type="OrthoDB" id="10050372at2759"/>
<organism evidence="7 8">
    <name type="scientific">Thielaviopsis punctulata</name>
    <dbReference type="NCBI Taxonomy" id="72032"/>
    <lineage>
        <taxon>Eukaryota</taxon>
        <taxon>Fungi</taxon>
        <taxon>Dikarya</taxon>
        <taxon>Ascomycota</taxon>
        <taxon>Pezizomycotina</taxon>
        <taxon>Sordariomycetes</taxon>
        <taxon>Hypocreomycetidae</taxon>
        <taxon>Microascales</taxon>
        <taxon>Ceratocystidaceae</taxon>
        <taxon>Thielaviopsis</taxon>
    </lineage>
</organism>
<proteinExistence type="inferred from homology"/>
<evidence type="ECO:0000256" key="2">
    <source>
        <dbReference type="ARBA" id="ARBA00004584"/>
    </source>
</evidence>
<dbReference type="GO" id="GO:0005634">
    <property type="term" value="C:nucleus"/>
    <property type="evidence" value="ECO:0007669"/>
    <property type="project" value="UniProtKB-SubCell"/>
</dbReference>
<accession>A0A0F4ZH06</accession>
<dbReference type="PANTHER" id="PTHR14582">
    <property type="entry name" value="INNER KINETOCHORE SUBUNIT MAL2"/>
    <property type="match status" value="1"/>
</dbReference>
<evidence type="ECO:0000256" key="5">
    <source>
        <dbReference type="ARBA" id="ARBA00023242"/>
    </source>
</evidence>
<comment type="caution">
    <text evidence="7">The sequence shown here is derived from an EMBL/GenBank/DDBJ whole genome shotgun (WGS) entry which is preliminary data.</text>
</comment>
<evidence type="ECO:0000313" key="7">
    <source>
        <dbReference type="EMBL" id="KKA29802.1"/>
    </source>
</evidence>
<dbReference type="Pfam" id="PF09496">
    <property type="entry name" value="CENP-O"/>
    <property type="match status" value="1"/>
</dbReference>
<evidence type="ECO:0008006" key="9">
    <source>
        <dbReference type="Google" id="ProtNLM"/>
    </source>
</evidence>
<evidence type="ECO:0000256" key="3">
    <source>
        <dbReference type="ARBA" id="ARBA00007321"/>
    </source>
</evidence>
<dbReference type="AlphaFoldDB" id="A0A0F4ZH06"/>
<evidence type="ECO:0000256" key="6">
    <source>
        <dbReference type="ARBA" id="ARBA00023328"/>
    </source>
</evidence>
<dbReference type="PANTHER" id="PTHR14582:SF1">
    <property type="entry name" value="CENTROMERE PROTEIN O"/>
    <property type="match status" value="1"/>
</dbReference>
<dbReference type="GO" id="GO:0031511">
    <property type="term" value="C:Mis6-Sim4 complex"/>
    <property type="evidence" value="ECO:0007669"/>
    <property type="project" value="TreeGrafter"/>
</dbReference>
<reference evidence="7 8" key="1">
    <citation type="submission" date="2015-03" db="EMBL/GenBank/DDBJ databases">
        <authorList>
            <person name="Radwan O."/>
            <person name="Al-Naeli F.A."/>
            <person name="Rendon G.A."/>
            <person name="Fields C."/>
        </authorList>
    </citation>
    <scope>NUCLEOTIDE SEQUENCE [LARGE SCALE GENOMIC DNA]</scope>
    <source>
        <strain evidence="7">CR-DP1</strain>
    </source>
</reference>
<keyword evidence="8" id="KW-1185">Reference proteome</keyword>
<keyword evidence="4" id="KW-0158">Chromosome</keyword>
<keyword evidence="5" id="KW-0539">Nucleus</keyword>